<name>A0A8R7PJ80_TRIUA</name>
<dbReference type="EnsemblPlants" id="TuG1812G0200004781.01.T01">
    <property type="protein sequence ID" value="TuG1812G0200004781.01.T01.cds338482"/>
    <property type="gene ID" value="TuG1812G0200004781.01"/>
</dbReference>
<evidence type="ECO:0000256" key="1">
    <source>
        <dbReference type="SAM" id="MobiDB-lite"/>
    </source>
</evidence>
<proteinExistence type="predicted"/>
<feature type="region of interest" description="Disordered" evidence="1">
    <location>
        <begin position="14"/>
        <end position="39"/>
    </location>
</feature>
<dbReference type="Proteomes" id="UP000015106">
    <property type="component" value="Chromosome 2"/>
</dbReference>
<protein>
    <submittedName>
        <fullName evidence="2">Uncharacterized protein</fullName>
    </submittedName>
</protein>
<accession>A0A8R7PJ80</accession>
<reference evidence="3" key="1">
    <citation type="journal article" date="2013" name="Nature">
        <title>Draft genome of the wheat A-genome progenitor Triticum urartu.</title>
        <authorList>
            <person name="Ling H.Q."/>
            <person name="Zhao S."/>
            <person name="Liu D."/>
            <person name="Wang J."/>
            <person name="Sun H."/>
            <person name="Zhang C."/>
            <person name="Fan H."/>
            <person name="Li D."/>
            <person name="Dong L."/>
            <person name="Tao Y."/>
            <person name="Gao C."/>
            <person name="Wu H."/>
            <person name="Li Y."/>
            <person name="Cui Y."/>
            <person name="Guo X."/>
            <person name="Zheng S."/>
            <person name="Wang B."/>
            <person name="Yu K."/>
            <person name="Liang Q."/>
            <person name="Yang W."/>
            <person name="Lou X."/>
            <person name="Chen J."/>
            <person name="Feng M."/>
            <person name="Jian J."/>
            <person name="Zhang X."/>
            <person name="Luo G."/>
            <person name="Jiang Y."/>
            <person name="Liu J."/>
            <person name="Wang Z."/>
            <person name="Sha Y."/>
            <person name="Zhang B."/>
            <person name="Wu H."/>
            <person name="Tang D."/>
            <person name="Shen Q."/>
            <person name="Xue P."/>
            <person name="Zou S."/>
            <person name="Wang X."/>
            <person name="Liu X."/>
            <person name="Wang F."/>
            <person name="Yang Y."/>
            <person name="An X."/>
            <person name="Dong Z."/>
            <person name="Zhang K."/>
            <person name="Zhang X."/>
            <person name="Luo M.C."/>
            <person name="Dvorak J."/>
            <person name="Tong Y."/>
            <person name="Wang J."/>
            <person name="Yang H."/>
            <person name="Li Z."/>
            <person name="Wang D."/>
            <person name="Zhang A."/>
            <person name="Wang J."/>
        </authorList>
    </citation>
    <scope>NUCLEOTIDE SEQUENCE</scope>
    <source>
        <strain evidence="3">cv. G1812</strain>
    </source>
</reference>
<feature type="compositionally biased region" description="Acidic residues" evidence="1">
    <location>
        <begin position="21"/>
        <end position="39"/>
    </location>
</feature>
<keyword evidence="3" id="KW-1185">Reference proteome</keyword>
<evidence type="ECO:0000313" key="2">
    <source>
        <dbReference type="EnsemblPlants" id="TuG1812G0200004781.01.T01.cds338482"/>
    </source>
</evidence>
<sequence>MKIEAIVSGRRLPCWSTKDDVDADGEGEDGDEGEVDDGVEEHGDAAGLLVAELQEPVLAGDLEEQPRREEHEEHQRDEHRGPVRHVSSPAGTLALGSYV</sequence>
<feature type="compositionally biased region" description="Basic and acidic residues" evidence="1">
    <location>
        <begin position="64"/>
        <end position="81"/>
    </location>
</feature>
<dbReference type="AlphaFoldDB" id="A0A8R7PJ80"/>
<organism evidence="2 3">
    <name type="scientific">Triticum urartu</name>
    <name type="common">Red wild einkorn</name>
    <name type="synonym">Crithodium urartu</name>
    <dbReference type="NCBI Taxonomy" id="4572"/>
    <lineage>
        <taxon>Eukaryota</taxon>
        <taxon>Viridiplantae</taxon>
        <taxon>Streptophyta</taxon>
        <taxon>Embryophyta</taxon>
        <taxon>Tracheophyta</taxon>
        <taxon>Spermatophyta</taxon>
        <taxon>Magnoliopsida</taxon>
        <taxon>Liliopsida</taxon>
        <taxon>Poales</taxon>
        <taxon>Poaceae</taxon>
        <taxon>BOP clade</taxon>
        <taxon>Pooideae</taxon>
        <taxon>Triticodae</taxon>
        <taxon>Triticeae</taxon>
        <taxon>Triticinae</taxon>
        <taxon>Triticum</taxon>
    </lineage>
</organism>
<reference evidence="2" key="3">
    <citation type="submission" date="2022-06" db="UniProtKB">
        <authorList>
            <consortium name="EnsemblPlants"/>
        </authorList>
    </citation>
    <scope>IDENTIFICATION</scope>
</reference>
<reference evidence="2" key="2">
    <citation type="submission" date="2018-03" db="EMBL/GenBank/DDBJ databases">
        <title>The Triticum urartu genome reveals the dynamic nature of wheat genome evolution.</title>
        <authorList>
            <person name="Ling H."/>
            <person name="Ma B."/>
            <person name="Shi X."/>
            <person name="Liu H."/>
            <person name="Dong L."/>
            <person name="Sun H."/>
            <person name="Cao Y."/>
            <person name="Gao Q."/>
            <person name="Zheng S."/>
            <person name="Li Y."/>
            <person name="Yu Y."/>
            <person name="Du H."/>
            <person name="Qi M."/>
            <person name="Li Y."/>
            <person name="Yu H."/>
            <person name="Cui Y."/>
            <person name="Wang N."/>
            <person name="Chen C."/>
            <person name="Wu H."/>
            <person name="Zhao Y."/>
            <person name="Zhang J."/>
            <person name="Li Y."/>
            <person name="Zhou W."/>
            <person name="Zhang B."/>
            <person name="Hu W."/>
            <person name="Eijk M."/>
            <person name="Tang J."/>
            <person name="Witsenboer H."/>
            <person name="Zhao S."/>
            <person name="Li Z."/>
            <person name="Zhang A."/>
            <person name="Wang D."/>
            <person name="Liang C."/>
        </authorList>
    </citation>
    <scope>NUCLEOTIDE SEQUENCE [LARGE SCALE GENOMIC DNA]</scope>
    <source>
        <strain evidence="2">cv. G1812</strain>
    </source>
</reference>
<dbReference type="Gramene" id="TuG1812G0200004781.01.T01">
    <property type="protein sequence ID" value="TuG1812G0200004781.01.T01.cds338482"/>
    <property type="gene ID" value="TuG1812G0200004781.01"/>
</dbReference>
<evidence type="ECO:0000313" key="3">
    <source>
        <dbReference type="Proteomes" id="UP000015106"/>
    </source>
</evidence>
<feature type="region of interest" description="Disordered" evidence="1">
    <location>
        <begin position="60"/>
        <end position="99"/>
    </location>
</feature>